<comment type="caution">
    <text evidence="7">The sequence shown here is derived from an EMBL/GenBank/DDBJ whole genome shotgun (WGS) entry which is preliminary data.</text>
</comment>
<keyword evidence="4" id="KW-1133">Transmembrane helix</keyword>
<dbReference type="PANTHER" id="PTHR21346">
    <property type="entry name" value="FUN14 DOMAIN CONTAINING"/>
    <property type="match status" value="1"/>
</dbReference>
<evidence type="ECO:0000256" key="3">
    <source>
        <dbReference type="ARBA" id="ARBA00022692"/>
    </source>
</evidence>
<dbReference type="InterPro" id="IPR007014">
    <property type="entry name" value="FUN14"/>
</dbReference>
<protein>
    <submittedName>
        <fullName evidence="7">Uncharacterized protein</fullName>
    </submittedName>
</protein>
<proteinExistence type="inferred from homology"/>
<reference evidence="7 8" key="1">
    <citation type="journal article" date="2023" name="Commun. Biol.">
        <title>Genome analysis of Parmales, the sister group of diatoms, reveals the evolutionary specialization of diatoms from phago-mixotrophs to photoautotrophs.</title>
        <authorList>
            <person name="Ban H."/>
            <person name="Sato S."/>
            <person name="Yoshikawa S."/>
            <person name="Yamada K."/>
            <person name="Nakamura Y."/>
            <person name="Ichinomiya M."/>
            <person name="Sato N."/>
            <person name="Blanc-Mathieu R."/>
            <person name="Endo H."/>
            <person name="Kuwata A."/>
            <person name="Ogata H."/>
        </authorList>
    </citation>
    <scope>NUCLEOTIDE SEQUENCE [LARGE SCALE GENOMIC DNA]</scope>
</reference>
<evidence type="ECO:0000256" key="4">
    <source>
        <dbReference type="ARBA" id="ARBA00022989"/>
    </source>
</evidence>
<dbReference type="Proteomes" id="UP001165060">
    <property type="component" value="Unassembled WGS sequence"/>
</dbReference>
<keyword evidence="5" id="KW-0472">Membrane</keyword>
<feature type="chain" id="PRO_5045551590" evidence="6">
    <location>
        <begin position="30"/>
        <end position="187"/>
    </location>
</feature>
<dbReference type="EMBL" id="BRYB01000311">
    <property type="protein sequence ID" value="GMI27473.1"/>
    <property type="molecule type" value="Genomic_DNA"/>
</dbReference>
<evidence type="ECO:0000313" key="8">
    <source>
        <dbReference type="Proteomes" id="UP001165060"/>
    </source>
</evidence>
<dbReference type="Pfam" id="PF04930">
    <property type="entry name" value="FUN14"/>
    <property type="match status" value="1"/>
</dbReference>
<accession>A0ABQ6MKE9</accession>
<keyword evidence="6" id="KW-0732">Signal</keyword>
<keyword evidence="3" id="KW-0812">Transmembrane</keyword>
<keyword evidence="8" id="KW-1185">Reference proteome</keyword>
<comment type="similarity">
    <text evidence="2">Belongs to the FUN14 family.</text>
</comment>
<organism evidence="7 8">
    <name type="scientific">Tetraparma gracilis</name>
    <dbReference type="NCBI Taxonomy" id="2962635"/>
    <lineage>
        <taxon>Eukaryota</taxon>
        <taxon>Sar</taxon>
        <taxon>Stramenopiles</taxon>
        <taxon>Ochrophyta</taxon>
        <taxon>Bolidophyceae</taxon>
        <taxon>Parmales</taxon>
        <taxon>Triparmaceae</taxon>
        <taxon>Tetraparma</taxon>
    </lineage>
</organism>
<dbReference type="PANTHER" id="PTHR21346:SF0">
    <property type="entry name" value="RE45833P"/>
    <property type="match status" value="1"/>
</dbReference>
<comment type="subcellular location">
    <subcellularLocation>
        <location evidence="1">Membrane</location>
    </subcellularLocation>
</comment>
<feature type="signal peptide" evidence="6">
    <location>
        <begin position="1"/>
        <end position="29"/>
    </location>
</feature>
<gene>
    <name evidence="7" type="ORF">TeGR_g2558</name>
</gene>
<evidence type="ECO:0000256" key="1">
    <source>
        <dbReference type="ARBA" id="ARBA00004370"/>
    </source>
</evidence>
<evidence type="ECO:0000256" key="5">
    <source>
        <dbReference type="ARBA" id="ARBA00023136"/>
    </source>
</evidence>
<name>A0ABQ6MKE9_9STRA</name>
<sequence length="187" mass="19085">MLPASRSLLRSSLHPSLLALSFSPTLSLARCDSGKDAKPSAWSLAVETALASAKAGDFSSASHSLSVAAGAAASDVLATGVPSQVTGGFATGFAAGYSAKKIGKVATFVFGTGFCIMQYLSFNGYIAVDYDEVGRDLGRIMREKSGGKGVDAGDLQGVYEGVFEVLSYNMPAGSGFGAGFLFGVRNA</sequence>
<evidence type="ECO:0000256" key="6">
    <source>
        <dbReference type="SAM" id="SignalP"/>
    </source>
</evidence>
<evidence type="ECO:0000313" key="7">
    <source>
        <dbReference type="EMBL" id="GMI27473.1"/>
    </source>
</evidence>
<evidence type="ECO:0000256" key="2">
    <source>
        <dbReference type="ARBA" id="ARBA00009160"/>
    </source>
</evidence>